<dbReference type="InterPro" id="IPR041233">
    <property type="entry name" value="Melibiase_C"/>
</dbReference>
<dbReference type="PANTHER" id="PTHR11452:SF75">
    <property type="entry name" value="ALPHA-GALACTOSIDASE MEL1"/>
    <property type="match status" value="1"/>
</dbReference>
<evidence type="ECO:0000256" key="2">
    <source>
        <dbReference type="ARBA" id="ARBA00022729"/>
    </source>
</evidence>
<dbReference type="InterPro" id="IPR059177">
    <property type="entry name" value="GH29D-like_dom"/>
</dbReference>
<dbReference type="Proteomes" id="UP000276128">
    <property type="component" value="Unassembled WGS sequence"/>
</dbReference>
<feature type="domain" description="SLH" evidence="7">
    <location>
        <begin position="1225"/>
        <end position="1284"/>
    </location>
</feature>
<keyword evidence="3" id="KW-0378">Hydrolase</keyword>
<feature type="compositionally biased region" description="Low complexity" evidence="5">
    <location>
        <begin position="955"/>
        <end position="973"/>
    </location>
</feature>
<comment type="similarity">
    <text evidence="1">Belongs to the glycosyl hydrolase 27 family.</text>
</comment>
<dbReference type="SUPFAM" id="SSF51445">
    <property type="entry name" value="(Trans)glycosidases"/>
    <property type="match status" value="1"/>
</dbReference>
<dbReference type="RefSeq" id="WP_126143647.1">
    <property type="nucleotide sequence ID" value="NZ_RXHU01000075.1"/>
</dbReference>
<evidence type="ECO:0000256" key="6">
    <source>
        <dbReference type="SAM" id="SignalP"/>
    </source>
</evidence>
<organism evidence="8 9">
    <name type="scientific">Paenibacillus whitsoniae</name>
    <dbReference type="NCBI Taxonomy" id="2496558"/>
    <lineage>
        <taxon>Bacteria</taxon>
        <taxon>Bacillati</taxon>
        <taxon>Bacillota</taxon>
        <taxon>Bacilli</taxon>
        <taxon>Bacillales</taxon>
        <taxon>Paenibacillaceae</taxon>
        <taxon>Paenibacillus</taxon>
    </lineage>
</organism>
<dbReference type="SUPFAM" id="SSF49785">
    <property type="entry name" value="Galactose-binding domain-like"/>
    <property type="match status" value="1"/>
</dbReference>
<dbReference type="InterPro" id="IPR013785">
    <property type="entry name" value="Aldolase_TIM"/>
</dbReference>
<evidence type="ECO:0000313" key="9">
    <source>
        <dbReference type="Proteomes" id="UP000276128"/>
    </source>
</evidence>
<evidence type="ECO:0000256" key="5">
    <source>
        <dbReference type="SAM" id="MobiDB-lite"/>
    </source>
</evidence>
<feature type="domain" description="SLH" evidence="7">
    <location>
        <begin position="1290"/>
        <end position="1346"/>
    </location>
</feature>
<feature type="signal peptide" evidence="6">
    <location>
        <begin position="1"/>
        <end position="34"/>
    </location>
</feature>
<proteinExistence type="inferred from homology"/>
<dbReference type="Gene3D" id="2.60.120.260">
    <property type="entry name" value="Galactose-binding domain-like"/>
    <property type="match status" value="1"/>
</dbReference>
<keyword evidence="2 6" id="KW-0732">Signal</keyword>
<dbReference type="GO" id="GO:0004553">
    <property type="term" value="F:hydrolase activity, hydrolyzing O-glycosyl compounds"/>
    <property type="evidence" value="ECO:0007669"/>
    <property type="project" value="InterPro"/>
</dbReference>
<dbReference type="Pfam" id="PF13290">
    <property type="entry name" value="CHB_HEX_C_1"/>
    <property type="match status" value="1"/>
</dbReference>
<evidence type="ECO:0000259" key="7">
    <source>
        <dbReference type="PROSITE" id="PS51272"/>
    </source>
</evidence>
<comment type="caution">
    <text evidence="8">The sequence shown here is derived from an EMBL/GenBank/DDBJ whole genome shotgun (WGS) entry which is preliminary data.</text>
</comment>
<evidence type="ECO:0000256" key="3">
    <source>
        <dbReference type="ARBA" id="ARBA00022801"/>
    </source>
</evidence>
<feature type="chain" id="PRO_5019015189" description="SLH domain-containing protein" evidence="6">
    <location>
        <begin position="35"/>
        <end position="1346"/>
    </location>
</feature>
<gene>
    <name evidence="8" type="ORF">EJQ19_23310</name>
</gene>
<accession>A0A430J8A6</accession>
<feature type="domain" description="SLH" evidence="7">
    <location>
        <begin position="1162"/>
        <end position="1224"/>
    </location>
</feature>
<dbReference type="InterPro" id="IPR017853">
    <property type="entry name" value="GH"/>
</dbReference>
<keyword evidence="4" id="KW-0326">Glycosidase</keyword>
<evidence type="ECO:0000313" key="8">
    <source>
        <dbReference type="EMBL" id="RTE06304.1"/>
    </source>
</evidence>
<dbReference type="InterPro" id="IPR013780">
    <property type="entry name" value="Glyco_hydro_b"/>
</dbReference>
<feature type="region of interest" description="Disordered" evidence="5">
    <location>
        <begin position="933"/>
        <end position="979"/>
    </location>
</feature>
<dbReference type="Pfam" id="PF17801">
    <property type="entry name" value="Melibiase_C"/>
    <property type="match status" value="1"/>
</dbReference>
<dbReference type="InterPro" id="IPR002241">
    <property type="entry name" value="Glyco_hydro_27"/>
</dbReference>
<feature type="compositionally biased region" description="Gly residues" evidence="5">
    <location>
        <begin position="935"/>
        <end position="954"/>
    </location>
</feature>
<dbReference type="OrthoDB" id="9807519at2"/>
<protein>
    <recommendedName>
        <fullName evidence="7">SLH domain-containing protein</fullName>
    </recommendedName>
</protein>
<sequence>MKEKRIHSICRKSVAIAASLLIASGLIPIREAHAADTVFTQKGSGNLGWHATPYGGSFTESQMQANTDWIASNYKEYGYQYICVDGWVGDSTKHNADGYITYYKNDWQHDWKWWADYVHSKGLKLGIYYNPSWLHQDLANDPTLKVVGTNIPLKNIVREDPNNKYMHQTRYMVDPDAAGSKEYVQGMIKYYISIGVDLLKIDFLRYYEDVYGHAAMKKLYDWMREAAGNDIILYYANTNNVNHAVDEVATADFLRASEDWRTDTTQPGVWYHTSLRNRGKVKDNSWPPAYNIFDGFVWFSDLSGPGKVVLDGDFSVLSSGGTDAEKKTRISLLAMAGSSINIGDRYSNIGNNDVYYKNWEIIDMNKRGFVGKPLVRDVTNPQSQIWKGQLSDGTWVVALFNREDTPQVRSINFANQLGIQGNYLVSDMWSHSALGEMSAYSEAIEPHGVRLLKISSISMEPYGSVFFGTQHVVLHATDPGAVIRYTTDGSEPTATSPLYQGGIDIHQSATLRAKIMSGTGQGQIAQAMFLASATDPIDNIAAGITAMPTIAKGQTSVVLPSVPSGYTVRIKNSDQTSVIDTNGTIHAPSLDTSVKLVLEVARTSDGVKKDTGSITVVVPGTDPGSGAGNPVILEGESMPYVLSPSGLGTKFNNEAAASGGRNFQITFTATTGQSVNFTGDVPQAGKYEVVFGYKKNNARGIFQMYIDGTPVGDPVDQFSNTAEYASASLGQVSLTSGAHQFRFDIVGKNPAMTKTLDFVIDNVKLVPEVVSPSIISIPATAISTVLNERPELPAEVEAVYSDDSHRNVAVTWDAINPARYSTLGSFTVEGAVYGTTIPAIANVTVLEVDPQVIADGITSIPAPAPNATELTLPSVPEGYSIAIQQTYNPSVINASGVIYPPATATAVDLVLEVTRNSDGESADTDLITVIVPARSGGGEEGGGPGGQPGDGDTGTEGNSGNTGNTGSGSSTPPSTLPASHDRYLVSESALSSPTQGGKLIVSTPNDAKEIVLPAQIASKLGDHPLEIHVGNVSMELHPDLIRQISGMLHAAEQSSDSVVIQLLNTDSSLSGGNGSHGNLKPASSVYEVGVSLLDANGKITQVKQFEHPLTIRIKADASRNAKLLGIYDLAEQGRFAYVESIYVNGEVTAEISHPGQYAIFELKANYADLPSEHWALEDIQVLAARHIIDSDVSSFEPNRPVTRAEFTAMLVRALRLPVSGGQQQFADVSPDAWYAAPIMAAVKQGIINGKSESQFDPNVTISREEMSVMLMRAYTLVHGEDHAAPTDTTSSQFRDEADIEAWALPAVRLATSLQLLQGRAQDQFSPKENATRAEAAVTVSRILNIE</sequence>
<dbReference type="InterPro" id="IPR001119">
    <property type="entry name" value="SLH_dom"/>
</dbReference>
<dbReference type="SUPFAM" id="SSF51011">
    <property type="entry name" value="Glycosyl hydrolase domain"/>
    <property type="match status" value="1"/>
</dbReference>
<dbReference type="Pfam" id="PF07532">
    <property type="entry name" value="Big_4"/>
    <property type="match status" value="1"/>
</dbReference>
<evidence type="ECO:0000256" key="1">
    <source>
        <dbReference type="ARBA" id="ARBA00009743"/>
    </source>
</evidence>
<reference evidence="8 9" key="1">
    <citation type="submission" date="2018-12" db="EMBL/GenBank/DDBJ databases">
        <title>Bacillus ochoae sp. nov., Paenibacillus whitsoniae sp. nov., Paenibacillus spiritus sp. nov. Isolated from the Mars Exploration Rover during spacecraft assembly.</title>
        <authorList>
            <person name="Seuylemezian A."/>
            <person name="Vaishampayan P."/>
        </authorList>
    </citation>
    <scope>NUCLEOTIDE SEQUENCE [LARGE SCALE GENOMIC DNA]</scope>
    <source>
        <strain evidence="8 9">MER 54</strain>
    </source>
</reference>
<keyword evidence="9" id="KW-1185">Reference proteome</keyword>
<dbReference type="PANTHER" id="PTHR11452">
    <property type="entry name" value="ALPHA-GALACTOSIDASE/ALPHA-N-ACETYLGALACTOSAMINIDASE"/>
    <property type="match status" value="1"/>
</dbReference>
<dbReference type="Gene3D" id="3.20.20.70">
    <property type="entry name" value="Aldolase class I"/>
    <property type="match status" value="1"/>
</dbReference>
<dbReference type="EMBL" id="RXHU01000075">
    <property type="protein sequence ID" value="RTE06304.1"/>
    <property type="molecule type" value="Genomic_DNA"/>
</dbReference>
<dbReference type="Gene3D" id="2.60.40.1180">
    <property type="entry name" value="Golgi alpha-mannosidase II"/>
    <property type="match status" value="1"/>
</dbReference>
<dbReference type="PROSITE" id="PS51272">
    <property type="entry name" value="SLH"/>
    <property type="match status" value="3"/>
</dbReference>
<dbReference type="GO" id="GO:0005975">
    <property type="term" value="P:carbohydrate metabolic process"/>
    <property type="evidence" value="ECO:0007669"/>
    <property type="project" value="InterPro"/>
</dbReference>
<dbReference type="Pfam" id="PF16499">
    <property type="entry name" value="Melibiase_2"/>
    <property type="match status" value="1"/>
</dbReference>
<dbReference type="InterPro" id="IPR008979">
    <property type="entry name" value="Galactose-bd-like_sf"/>
</dbReference>
<dbReference type="InterPro" id="IPR011081">
    <property type="entry name" value="Big_4"/>
</dbReference>
<dbReference type="Pfam" id="PF00395">
    <property type="entry name" value="SLH"/>
    <property type="match status" value="3"/>
</dbReference>
<evidence type="ECO:0000256" key="4">
    <source>
        <dbReference type="ARBA" id="ARBA00023295"/>
    </source>
</evidence>
<name>A0A430J8A6_9BACL</name>